<dbReference type="RefSeq" id="WP_011771072.1">
    <property type="nucleotide sequence ID" value="NC_008709.1"/>
</dbReference>
<protein>
    <recommendedName>
        <fullName evidence="4">TIGR02808 family protein</fullName>
    </recommendedName>
</protein>
<keyword evidence="1" id="KW-0472">Membrane</keyword>
<dbReference type="AlphaFoldDB" id="A1SYF2"/>
<dbReference type="InterPro" id="IPR014175">
    <property type="entry name" value="CHP02808"/>
</dbReference>
<evidence type="ECO:0000256" key="1">
    <source>
        <dbReference type="SAM" id="Phobius"/>
    </source>
</evidence>
<dbReference type="HOGENOM" id="CLU_215942_0_0_6"/>
<evidence type="ECO:0000313" key="2">
    <source>
        <dbReference type="EMBL" id="ABM04517.1"/>
    </source>
</evidence>
<accession>A1SYF2</accession>
<dbReference type="NCBIfam" id="TIGR02808">
    <property type="entry name" value="short_TIGR02808"/>
    <property type="match status" value="1"/>
</dbReference>
<keyword evidence="1" id="KW-1133">Transmembrane helix</keyword>
<sequence>MSELESVLWHIAGYAAIPTIFVAGFIGVSVAAIIVLKISGATPITDKVS</sequence>
<evidence type="ECO:0000313" key="3">
    <source>
        <dbReference type="Proteomes" id="UP000000639"/>
    </source>
</evidence>
<dbReference type="Proteomes" id="UP000000639">
    <property type="component" value="Chromosome"/>
</dbReference>
<organism evidence="2 3">
    <name type="scientific">Psychromonas ingrahamii (strain DSM 17664 / CCUG 51855 / 37)</name>
    <dbReference type="NCBI Taxonomy" id="357804"/>
    <lineage>
        <taxon>Bacteria</taxon>
        <taxon>Pseudomonadati</taxon>
        <taxon>Pseudomonadota</taxon>
        <taxon>Gammaproteobacteria</taxon>
        <taxon>Alteromonadales</taxon>
        <taxon>Psychromonadaceae</taxon>
        <taxon>Psychromonas</taxon>
    </lineage>
</organism>
<evidence type="ECO:0008006" key="4">
    <source>
        <dbReference type="Google" id="ProtNLM"/>
    </source>
</evidence>
<gene>
    <name evidence="2" type="ordered locus">Ping_2811</name>
</gene>
<dbReference type="OrthoDB" id="6198493at2"/>
<dbReference type="EMBL" id="CP000510">
    <property type="protein sequence ID" value="ABM04517.1"/>
    <property type="molecule type" value="Genomic_DNA"/>
</dbReference>
<reference evidence="2 3" key="1">
    <citation type="submission" date="2007-01" db="EMBL/GenBank/DDBJ databases">
        <title>Complete sequence of Psychromonas ingrahamii 37.</title>
        <authorList>
            <consortium name="US DOE Joint Genome Institute"/>
            <person name="Copeland A."/>
            <person name="Lucas S."/>
            <person name="Lapidus A."/>
            <person name="Barry K."/>
            <person name="Detter J.C."/>
            <person name="Glavina del Rio T."/>
            <person name="Hammon N."/>
            <person name="Israni S."/>
            <person name="Dalin E."/>
            <person name="Tice H."/>
            <person name="Pitluck S."/>
            <person name="Thompson L.S."/>
            <person name="Brettin T."/>
            <person name="Bruce D."/>
            <person name="Han C."/>
            <person name="Tapia R."/>
            <person name="Schmutz J."/>
            <person name="Larimer F."/>
            <person name="Land M."/>
            <person name="Hauser L."/>
            <person name="Kyrpides N."/>
            <person name="Ivanova N."/>
            <person name="Staley J."/>
            <person name="Richardson P."/>
        </authorList>
    </citation>
    <scope>NUCLEOTIDE SEQUENCE [LARGE SCALE GENOMIC DNA]</scope>
    <source>
        <strain evidence="2 3">37</strain>
    </source>
</reference>
<dbReference type="Pfam" id="PF09574">
    <property type="entry name" value="DUF2374"/>
    <property type="match status" value="1"/>
</dbReference>
<keyword evidence="1" id="KW-0812">Transmembrane</keyword>
<keyword evidence="3" id="KW-1185">Reference proteome</keyword>
<feature type="transmembrane region" description="Helical" evidence="1">
    <location>
        <begin position="12"/>
        <end position="36"/>
    </location>
</feature>
<proteinExistence type="predicted"/>
<name>A1SYF2_PSYIN</name>
<dbReference type="KEGG" id="pin:Ping_2811"/>
<dbReference type="eggNOG" id="ENOG5031M18">
    <property type="taxonomic scope" value="Bacteria"/>
</dbReference>